<dbReference type="HOGENOM" id="CLU_105066_3_3_10"/>
<dbReference type="GO" id="GO:0003677">
    <property type="term" value="F:DNA binding"/>
    <property type="evidence" value="ECO:0007669"/>
    <property type="project" value="UniProtKB-KW"/>
</dbReference>
<dbReference type="InterPro" id="IPR010992">
    <property type="entry name" value="IHF-like_DNA-bd_dom_sf"/>
</dbReference>
<keyword evidence="3" id="KW-0238">DNA-binding</keyword>
<evidence type="ECO:0000313" key="5">
    <source>
        <dbReference type="EMBL" id="KKB53572.1"/>
    </source>
</evidence>
<evidence type="ECO:0000256" key="3">
    <source>
        <dbReference type="ARBA" id="ARBA00023125"/>
    </source>
</evidence>
<dbReference type="GO" id="GO:0030527">
    <property type="term" value="F:structural constituent of chromatin"/>
    <property type="evidence" value="ECO:0007669"/>
    <property type="project" value="InterPro"/>
</dbReference>
<name>A0A0F5J846_9BACT</name>
<proteinExistence type="inferred from homology"/>
<reference evidence="5 6" key="1">
    <citation type="submission" date="2013-04" db="EMBL/GenBank/DDBJ databases">
        <title>The Genome Sequence of Parabacteroides goldsteinii DSM 19448.</title>
        <authorList>
            <consortium name="The Broad Institute Genomics Platform"/>
            <person name="Earl A."/>
            <person name="Ward D."/>
            <person name="Feldgarden M."/>
            <person name="Gevers D."/>
            <person name="Martens E."/>
            <person name="Sakamoto M."/>
            <person name="Benno Y."/>
            <person name="Song Y."/>
            <person name="Liu C."/>
            <person name="Lee J."/>
            <person name="Bolanos M."/>
            <person name="Vaisanen M.L."/>
            <person name="Finegold S.M."/>
            <person name="Walker B."/>
            <person name="Young S."/>
            <person name="Zeng Q."/>
            <person name="Gargeya S."/>
            <person name="Fitzgerald M."/>
            <person name="Haas B."/>
            <person name="Abouelleil A."/>
            <person name="Allen A.W."/>
            <person name="Alvarado L."/>
            <person name="Arachchi H.M."/>
            <person name="Berlin A.M."/>
            <person name="Chapman S.B."/>
            <person name="Gainer-Dewar J."/>
            <person name="Goldberg J."/>
            <person name="Griggs A."/>
            <person name="Gujja S."/>
            <person name="Hansen M."/>
            <person name="Howarth C."/>
            <person name="Imamovic A."/>
            <person name="Ireland A."/>
            <person name="Larimer J."/>
            <person name="McCowan C."/>
            <person name="Murphy C."/>
            <person name="Pearson M."/>
            <person name="Poon T.W."/>
            <person name="Priest M."/>
            <person name="Roberts A."/>
            <person name="Saif S."/>
            <person name="Shea T."/>
            <person name="Sisk P."/>
            <person name="Sykes S."/>
            <person name="Wortman J."/>
            <person name="Nusbaum C."/>
            <person name="Birren B."/>
        </authorList>
    </citation>
    <scope>NUCLEOTIDE SEQUENCE [LARGE SCALE GENOMIC DNA]</scope>
    <source>
        <strain evidence="5 6">DSM 19448</strain>
    </source>
</reference>
<sequence>MNKAELIEALADKAGLQKQKAKKVLDAYIEIVTEKMSQKEEITLIGFGTLIPRPQTSRLARNPKTGTPVQIPARTTVKFKPGKFLLEAMNGTGEKNNMIYFFNFLLASAGRKFFTPPFSVYFIISAKIHTEIH</sequence>
<dbReference type="InterPro" id="IPR000119">
    <property type="entry name" value="Hist_DNA-bd"/>
</dbReference>
<dbReference type="Pfam" id="PF00216">
    <property type="entry name" value="Bac_DNA_binding"/>
    <property type="match status" value="1"/>
</dbReference>
<evidence type="ECO:0000256" key="1">
    <source>
        <dbReference type="ARBA" id="ARBA00010529"/>
    </source>
</evidence>
<dbReference type="PANTHER" id="PTHR33175">
    <property type="entry name" value="DNA-BINDING PROTEIN HU"/>
    <property type="match status" value="1"/>
</dbReference>
<dbReference type="SUPFAM" id="SSF47729">
    <property type="entry name" value="IHF-like DNA-binding proteins"/>
    <property type="match status" value="1"/>
</dbReference>
<evidence type="ECO:0008006" key="7">
    <source>
        <dbReference type="Google" id="ProtNLM"/>
    </source>
</evidence>
<gene>
    <name evidence="5" type="ORF">HMPREF1535_03114</name>
</gene>
<dbReference type="GO" id="GO:0030261">
    <property type="term" value="P:chromosome condensation"/>
    <property type="evidence" value="ECO:0007669"/>
    <property type="project" value="UniProtKB-KW"/>
</dbReference>
<dbReference type="InterPro" id="IPR020816">
    <property type="entry name" value="Histone-like_DNA-bd_CS"/>
</dbReference>
<accession>A0A0F5J846</accession>
<dbReference type="GO" id="GO:0005829">
    <property type="term" value="C:cytosol"/>
    <property type="evidence" value="ECO:0007669"/>
    <property type="project" value="TreeGrafter"/>
</dbReference>
<dbReference type="AlphaFoldDB" id="A0A0F5J846"/>
<evidence type="ECO:0000256" key="2">
    <source>
        <dbReference type="ARBA" id="ARBA00023067"/>
    </source>
</evidence>
<dbReference type="CDD" id="cd13831">
    <property type="entry name" value="HU"/>
    <property type="match status" value="1"/>
</dbReference>
<dbReference type="Proteomes" id="UP000033047">
    <property type="component" value="Unassembled WGS sequence"/>
</dbReference>
<dbReference type="PRINTS" id="PR01727">
    <property type="entry name" value="DNABINDINGHU"/>
</dbReference>
<comment type="similarity">
    <text evidence="1 4">Belongs to the bacterial histone-like protein family.</text>
</comment>
<evidence type="ECO:0000313" key="6">
    <source>
        <dbReference type="Proteomes" id="UP000033047"/>
    </source>
</evidence>
<dbReference type="PROSITE" id="PS00045">
    <property type="entry name" value="HISTONE_LIKE"/>
    <property type="match status" value="1"/>
</dbReference>
<keyword evidence="2" id="KW-0226">DNA condensation</keyword>
<protein>
    <recommendedName>
        <fullName evidence="7">HU family DNA-binding protein</fullName>
    </recommendedName>
</protein>
<organism evidence="5 6">
    <name type="scientific">Parabacteroides goldsteinii DSM 19448 = WAL 12034</name>
    <dbReference type="NCBI Taxonomy" id="927665"/>
    <lineage>
        <taxon>Bacteria</taxon>
        <taxon>Pseudomonadati</taxon>
        <taxon>Bacteroidota</taxon>
        <taxon>Bacteroidia</taxon>
        <taxon>Bacteroidales</taxon>
        <taxon>Tannerellaceae</taxon>
        <taxon>Parabacteroides</taxon>
    </lineage>
</organism>
<dbReference type="PANTHER" id="PTHR33175:SF3">
    <property type="entry name" value="DNA-BINDING PROTEIN HU-BETA"/>
    <property type="match status" value="1"/>
</dbReference>
<dbReference type="Gene3D" id="4.10.520.10">
    <property type="entry name" value="IHF-like DNA-binding proteins"/>
    <property type="match status" value="1"/>
</dbReference>
<comment type="caution">
    <text evidence="5">The sequence shown here is derived from an EMBL/GenBank/DDBJ whole genome shotgun (WGS) entry which is preliminary data.</text>
</comment>
<evidence type="ECO:0000256" key="4">
    <source>
        <dbReference type="RuleBase" id="RU003939"/>
    </source>
</evidence>
<dbReference type="EMBL" id="AQHV01000014">
    <property type="protein sequence ID" value="KKB53572.1"/>
    <property type="molecule type" value="Genomic_DNA"/>
</dbReference>
<dbReference type="STRING" id="927665.HMPREF1535_03114"/>
<dbReference type="PATRIC" id="fig|927665.4.peg.3202"/>
<dbReference type="SMART" id="SM00411">
    <property type="entry name" value="BHL"/>
    <property type="match status" value="1"/>
</dbReference>